<gene>
    <name evidence="3" type="ORF">FGO68_gene3104</name>
</gene>
<feature type="region of interest" description="Disordered" evidence="1">
    <location>
        <begin position="1"/>
        <end position="21"/>
    </location>
</feature>
<proteinExistence type="predicted"/>
<evidence type="ECO:0000313" key="4">
    <source>
        <dbReference type="Proteomes" id="UP000785679"/>
    </source>
</evidence>
<dbReference type="InterPro" id="IPR043136">
    <property type="entry name" value="B30.2/SPRY_sf"/>
</dbReference>
<evidence type="ECO:0000259" key="2">
    <source>
        <dbReference type="PROSITE" id="PS50188"/>
    </source>
</evidence>
<feature type="compositionally biased region" description="Polar residues" evidence="1">
    <location>
        <begin position="1"/>
        <end position="15"/>
    </location>
</feature>
<sequence>MQATQLKKTESNQNHAEPKPLNGQLFSLYQRNFDYQSEQARESAQEMHLNLKGNTFAKYRDMSKRIVYIQSKLPHSIYANVIQASEPIDLDQEIFYFEIKILHQGGKNQIMIGISEKDYPLNKQLGSTKLSYGFKSDGKIFHNKTTGSGEDYGSKFDKGDVVGCGLVLSTRQIFFTLNGRYLGIAFKEVELVKGQMFASVCLQSINDEVSVKFQPTSSLRDQFSFDLQDYRNEILKKEYVKVQAFTADRRKMHEIVKSYLVHYGYVETLQAIEEPLEPVAKEEQKDDKIPIFMDRKLTEDVPLLEQKSRLMSDVSIDDQPTLTLKSARSESFSGIGSIGQLSSMISLGRRINRSESLYVPPNISDRLVEKVQKQKKGQIDEAVYLKERGTLRHMLSTGEIFQAKQFFKDNLAELYQKNISVRGLFDALEFIGYIANGETDKAVEFASENFIAYLKNKRKVTIPTKDLTQPHLPANIGVTELMGLLCYQEPETSELKFLLTNEQTALIIDALNNQIIKYGNKEQLIARESDSIYSRLENVFQQLEVCQSVQKERNCNGGKRFKLTL</sequence>
<evidence type="ECO:0000256" key="1">
    <source>
        <dbReference type="SAM" id="MobiDB-lite"/>
    </source>
</evidence>
<dbReference type="InterPro" id="IPR044736">
    <property type="entry name" value="Gid1/RanBPM/SPLA_SPRY"/>
</dbReference>
<dbReference type="PANTHER" id="PTHR12864">
    <property type="entry name" value="RAN BINDING PROTEIN 9-RELATED"/>
    <property type="match status" value="1"/>
</dbReference>
<dbReference type="SMART" id="SM00757">
    <property type="entry name" value="CRA"/>
    <property type="match status" value="1"/>
</dbReference>
<dbReference type="SUPFAM" id="SSF49899">
    <property type="entry name" value="Concanavalin A-like lectins/glucanases"/>
    <property type="match status" value="1"/>
</dbReference>
<feature type="domain" description="B30.2/SPRY" evidence="2">
    <location>
        <begin position="29"/>
        <end position="218"/>
    </location>
</feature>
<keyword evidence="4" id="KW-1185">Reference proteome</keyword>
<dbReference type="Pfam" id="PF00622">
    <property type="entry name" value="SPRY"/>
    <property type="match status" value="1"/>
</dbReference>
<dbReference type="InterPro" id="IPR013320">
    <property type="entry name" value="ConA-like_dom_sf"/>
</dbReference>
<dbReference type="PROSITE" id="PS50896">
    <property type="entry name" value="LISH"/>
    <property type="match status" value="1"/>
</dbReference>
<dbReference type="PROSITE" id="PS50188">
    <property type="entry name" value="B302_SPRY"/>
    <property type="match status" value="1"/>
</dbReference>
<dbReference type="InterPro" id="IPR024964">
    <property type="entry name" value="CTLH/CRA"/>
</dbReference>
<protein>
    <recommendedName>
        <fullName evidence="2">B30.2/SPRY domain-containing protein</fullName>
    </recommendedName>
</protein>
<name>A0A8J8T5X0_HALGN</name>
<dbReference type="InterPro" id="IPR006594">
    <property type="entry name" value="LisH"/>
</dbReference>
<dbReference type="Gene3D" id="2.60.120.920">
    <property type="match status" value="1"/>
</dbReference>
<dbReference type="InterPro" id="IPR013144">
    <property type="entry name" value="CRA_dom"/>
</dbReference>
<accession>A0A8J8T5X0</accession>
<comment type="caution">
    <text evidence="3">The sequence shown here is derived from an EMBL/GenBank/DDBJ whole genome shotgun (WGS) entry which is preliminary data.</text>
</comment>
<dbReference type="InterPro" id="IPR001870">
    <property type="entry name" value="B30.2/SPRY"/>
</dbReference>
<dbReference type="AlphaFoldDB" id="A0A8J8T5X0"/>
<dbReference type="CDD" id="cd12885">
    <property type="entry name" value="SPRY_RanBP_like"/>
    <property type="match status" value="1"/>
</dbReference>
<evidence type="ECO:0000313" key="3">
    <source>
        <dbReference type="EMBL" id="TNV83449.1"/>
    </source>
</evidence>
<organism evidence="3 4">
    <name type="scientific">Halteria grandinella</name>
    <dbReference type="NCBI Taxonomy" id="5974"/>
    <lineage>
        <taxon>Eukaryota</taxon>
        <taxon>Sar</taxon>
        <taxon>Alveolata</taxon>
        <taxon>Ciliophora</taxon>
        <taxon>Intramacronucleata</taxon>
        <taxon>Spirotrichea</taxon>
        <taxon>Stichotrichia</taxon>
        <taxon>Sporadotrichida</taxon>
        <taxon>Halteriidae</taxon>
        <taxon>Halteria</taxon>
    </lineage>
</organism>
<dbReference type="InterPro" id="IPR050618">
    <property type="entry name" value="Ubq-SigPath_Reg"/>
</dbReference>
<reference evidence="3" key="1">
    <citation type="submission" date="2019-06" db="EMBL/GenBank/DDBJ databases">
        <authorList>
            <person name="Zheng W."/>
        </authorList>
    </citation>
    <scope>NUCLEOTIDE SEQUENCE</scope>
    <source>
        <strain evidence="3">QDHG01</strain>
    </source>
</reference>
<dbReference type="Pfam" id="PF10607">
    <property type="entry name" value="CTLH"/>
    <property type="match status" value="1"/>
</dbReference>
<dbReference type="SMART" id="SM00449">
    <property type="entry name" value="SPRY"/>
    <property type="match status" value="1"/>
</dbReference>
<dbReference type="Proteomes" id="UP000785679">
    <property type="component" value="Unassembled WGS sequence"/>
</dbReference>
<dbReference type="EMBL" id="RRYP01003823">
    <property type="protein sequence ID" value="TNV83449.1"/>
    <property type="molecule type" value="Genomic_DNA"/>
</dbReference>
<dbReference type="InterPro" id="IPR003877">
    <property type="entry name" value="SPRY_dom"/>
</dbReference>
<dbReference type="OrthoDB" id="313453at2759"/>